<accession>A0A1D7UVI3</accession>
<gene>
    <name evidence="1" type="ORF">A0128_06995</name>
</gene>
<reference evidence="1 2" key="1">
    <citation type="submission" date="2016-04" db="EMBL/GenBank/DDBJ databases">
        <title>Complete genome seqeunce of Leptospira alstonii serovar Room22.</title>
        <authorList>
            <person name="Nally J.E."/>
            <person name="Bayles D.O."/>
            <person name="Hurley D."/>
            <person name="Fanning S."/>
            <person name="McMahon B.J."/>
            <person name="Arent Z."/>
        </authorList>
    </citation>
    <scope>NUCLEOTIDE SEQUENCE [LARGE SCALE GENOMIC DNA]</scope>
    <source>
        <strain evidence="1 2">GWTS #1</strain>
    </source>
</reference>
<protein>
    <submittedName>
        <fullName evidence="1">Uncharacterized protein</fullName>
    </submittedName>
</protein>
<proteinExistence type="predicted"/>
<dbReference type="RefSeq" id="WP_083244079.1">
    <property type="nucleotide sequence ID" value="NZ_CP015217.1"/>
</dbReference>
<keyword evidence="2" id="KW-1185">Reference proteome</keyword>
<name>A0A1D7UVI3_9LEPT</name>
<organism evidence="1 2">
    <name type="scientific">Leptospira tipperaryensis</name>
    <dbReference type="NCBI Taxonomy" id="2564040"/>
    <lineage>
        <taxon>Bacteria</taxon>
        <taxon>Pseudomonadati</taxon>
        <taxon>Spirochaetota</taxon>
        <taxon>Spirochaetia</taxon>
        <taxon>Leptospirales</taxon>
        <taxon>Leptospiraceae</taxon>
        <taxon>Leptospira</taxon>
    </lineage>
</organism>
<dbReference type="KEGG" id="laj:A0128_06995"/>
<dbReference type="EMBL" id="CP015217">
    <property type="protein sequence ID" value="AOP33615.1"/>
    <property type="molecule type" value="Genomic_DNA"/>
</dbReference>
<evidence type="ECO:0000313" key="2">
    <source>
        <dbReference type="Proteomes" id="UP000094197"/>
    </source>
</evidence>
<dbReference type="OrthoDB" id="338943at2"/>
<dbReference type="Proteomes" id="UP000094197">
    <property type="component" value="Chromosome 1"/>
</dbReference>
<evidence type="ECO:0000313" key="1">
    <source>
        <dbReference type="EMBL" id="AOP33615.1"/>
    </source>
</evidence>
<sequence>MKYNYILLSFIFVYLFSLKQISSEEGKQGYKAVSDYPFYINFNVTDNLRITTRLETKDTGDYQIVIGSNDYLSSTFASLISIKLNGEYHKEIEYKSIVKDGRIFLEINFSIKNGTAYRNQYIDCFISILSEKRRRLNTKDNALFNSAILEFGFRKL</sequence>
<dbReference type="AlphaFoldDB" id="A0A1D7UVI3"/>